<proteinExistence type="predicted"/>
<feature type="transmembrane region" description="Helical" evidence="2">
    <location>
        <begin position="342"/>
        <end position="360"/>
    </location>
</feature>
<feature type="transmembrane region" description="Helical" evidence="2">
    <location>
        <begin position="70"/>
        <end position="89"/>
    </location>
</feature>
<keyword evidence="2" id="KW-1133">Transmembrane helix</keyword>
<dbReference type="AlphaFoldDB" id="A0A813IWW8"/>
<gene>
    <name evidence="3" type="ORF">PGLA2088_LOCUS13415</name>
</gene>
<evidence type="ECO:0000256" key="2">
    <source>
        <dbReference type="SAM" id="Phobius"/>
    </source>
</evidence>
<feature type="transmembrane region" description="Helical" evidence="2">
    <location>
        <begin position="283"/>
        <end position="305"/>
    </location>
</feature>
<dbReference type="Proteomes" id="UP000626109">
    <property type="component" value="Unassembled WGS sequence"/>
</dbReference>
<sequence length="809" mass="88307">MPLISGVGAVAGASAAGAGAFGYNRGNYMFDSGLRFKRYMAGYGFAEAQAAQYREDIRDLTEQTCAKQDLYHVLGIIFYVLSLQLIMAGRMGIHGPAPPGWMLGIYFVNSCSSLLFLCTLTWLSLHAGARASAGAATLLTRSVRLPIPTPKMMDKARMTGNSFEKERATDIFRVPFAVRAPKEAIPEDEAEKGTAKSSNVPASRRRMPKWHQDEQRQLHQGDNGATLTPSSTPEHFELYCDLQQEFAAHDCYARIGILYFLSCFLASLPLYSQGHCFAELRAIWPAWTVSAIFCTAHYCVLQCDIVFGQAGFALEKVVPWMPMLTVFGMSLDYSVATPSSGLVAFIYFLSFVVYLIHFLWSVRMYQLAQPHPQAELPDDSGPWCPPEWQLPRAFLMSSCIVSPPKSLEPGVPTCLQLEMKAKGSRGASSPHRKARHAGPSFHPWRLFRGALITYMGLWVFLICGRIFEIANGERNLFKMPGRVLRWPAHMQPWITPWTREKSRNEWAHTGGSDRRLQQNAMDINQRKLSAMSERLLARLAPLAVALEMSEKSSVLPQMLSPLEVNVAWPADLQPSLLAAFPGEGLFAALNARERRGAVMHLPRLGLEAKTKSVPASQFSLGGIDELGELIGASWAASGLIVATRQGAVAECAGRPDGGVWPCRQVGASLPSGGSAIKSAVVARLPGGLLRAAITFTEDEGLLILELDLSKSESWIPTGEVRLPQHASPHHHFAFGADGHELIMSARDGGAILKWRVGNLNGVTEPVVVSIPQAGSRVWHGACGLGNGRLAHLASQTDGSSPELLLSSHA</sequence>
<feature type="compositionally biased region" description="Basic and acidic residues" evidence="1">
    <location>
        <begin position="210"/>
        <end position="219"/>
    </location>
</feature>
<feature type="transmembrane region" description="Helical" evidence="2">
    <location>
        <begin position="446"/>
        <end position="467"/>
    </location>
</feature>
<evidence type="ECO:0000313" key="4">
    <source>
        <dbReference type="Proteomes" id="UP000626109"/>
    </source>
</evidence>
<keyword evidence="2" id="KW-0812">Transmembrane</keyword>
<evidence type="ECO:0000313" key="3">
    <source>
        <dbReference type="EMBL" id="CAE8658443.1"/>
    </source>
</evidence>
<accession>A0A813IWW8</accession>
<feature type="transmembrane region" description="Helical" evidence="2">
    <location>
        <begin position="251"/>
        <end position="271"/>
    </location>
</feature>
<keyword evidence="2" id="KW-0472">Membrane</keyword>
<evidence type="ECO:0000256" key="1">
    <source>
        <dbReference type="SAM" id="MobiDB-lite"/>
    </source>
</evidence>
<name>A0A813IWW8_POLGL</name>
<dbReference type="EMBL" id="CAJNNW010016048">
    <property type="protein sequence ID" value="CAE8658443.1"/>
    <property type="molecule type" value="Genomic_DNA"/>
</dbReference>
<reference evidence="3" key="1">
    <citation type="submission" date="2021-02" db="EMBL/GenBank/DDBJ databases">
        <authorList>
            <person name="Dougan E. K."/>
            <person name="Rhodes N."/>
            <person name="Thang M."/>
            <person name="Chan C."/>
        </authorList>
    </citation>
    <scope>NUCLEOTIDE SEQUENCE</scope>
</reference>
<comment type="caution">
    <text evidence="3">The sequence shown here is derived from an EMBL/GenBank/DDBJ whole genome shotgun (WGS) entry which is preliminary data.</text>
</comment>
<feature type="transmembrane region" description="Helical" evidence="2">
    <location>
        <begin position="101"/>
        <end position="123"/>
    </location>
</feature>
<organism evidence="3 4">
    <name type="scientific">Polarella glacialis</name>
    <name type="common">Dinoflagellate</name>
    <dbReference type="NCBI Taxonomy" id="89957"/>
    <lineage>
        <taxon>Eukaryota</taxon>
        <taxon>Sar</taxon>
        <taxon>Alveolata</taxon>
        <taxon>Dinophyceae</taxon>
        <taxon>Suessiales</taxon>
        <taxon>Suessiaceae</taxon>
        <taxon>Polarella</taxon>
    </lineage>
</organism>
<protein>
    <submittedName>
        <fullName evidence="3">Uncharacterized protein</fullName>
    </submittedName>
</protein>
<feature type="region of interest" description="Disordered" evidence="1">
    <location>
        <begin position="183"/>
        <end position="227"/>
    </location>
</feature>